<accession>C4J372</accession>
<reference evidence="1" key="1">
    <citation type="journal article" date="2009" name="PLoS Genet.">
        <title>Sequencing, mapping, and analysis of 27,455 maize full-length cDNAs.</title>
        <authorList>
            <person name="Soderlund C."/>
            <person name="Descour A."/>
            <person name="Kudrna D."/>
            <person name="Bomhoff M."/>
            <person name="Boyd L."/>
            <person name="Currie J."/>
            <person name="Angelova A."/>
            <person name="Collura K."/>
            <person name="Wissotski M."/>
            <person name="Ashley E."/>
            <person name="Morrow D."/>
            <person name="Fernandes J."/>
            <person name="Walbot V."/>
            <person name="Yu Y."/>
        </authorList>
    </citation>
    <scope>NUCLEOTIDE SEQUENCE</scope>
    <source>
        <strain evidence="1">B73</strain>
    </source>
</reference>
<proteinExistence type="evidence at transcript level"/>
<dbReference type="EMBL" id="BT085269">
    <property type="protein sequence ID" value="ACR35622.1"/>
    <property type="molecule type" value="mRNA"/>
</dbReference>
<protein>
    <submittedName>
        <fullName evidence="1">Uncharacterized protein</fullName>
    </submittedName>
</protein>
<name>C4J372_MAIZE</name>
<evidence type="ECO:0000313" key="1">
    <source>
        <dbReference type="EMBL" id="ACR35622.1"/>
    </source>
</evidence>
<reference evidence="1" key="2">
    <citation type="submission" date="2012-06" db="EMBL/GenBank/DDBJ databases">
        <authorList>
            <person name="Yu Y."/>
            <person name="Currie J."/>
            <person name="Lomeli R."/>
            <person name="Angelova A."/>
            <person name="Collura K."/>
            <person name="Wissotski M."/>
            <person name="Campos D."/>
            <person name="Kudrna D."/>
            <person name="Golser W."/>
            <person name="Ashely E."/>
            <person name="Descour A."/>
            <person name="Fernandes J."/>
            <person name="Soderlund C."/>
            <person name="Walbot V."/>
        </authorList>
    </citation>
    <scope>NUCLEOTIDE SEQUENCE</scope>
    <source>
        <strain evidence="1">B73</strain>
    </source>
</reference>
<sequence>MLPWKLSSRS</sequence>
<organism evidence="1">
    <name type="scientific">Zea mays</name>
    <name type="common">Maize</name>
    <dbReference type="NCBI Taxonomy" id="4577"/>
    <lineage>
        <taxon>Eukaryota</taxon>
        <taxon>Viridiplantae</taxon>
        <taxon>Streptophyta</taxon>
        <taxon>Embryophyta</taxon>
        <taxon>Tracheophyta</taxon>
        <taxon>Spermatophyta</taxon>
        <taxon>Magnoliopsida</taxon>
        <taxon>Liliopsida</taxon>
        <taxon>Poales</taxon>
        <taxon>Poaceae</taxon>
        <taxon>PACMAD clade</taxon>
        <taxon>Panicoideae</taxon>
        <taxon>Andropogonodae</taxon>
        <taxon>Andropogoneae</taxon>
        <taxon>Tripsacinae</taxon>
        <taxon>Zea</taxon>
    </lineage>
</organism>